<feature type="compositionally biased region" description="Basic and acidic residues" evidence="1">
    <location>
        <begin position="1"/>
        <end position="16"/>
    </location>
</feature>
<feature type="region of interest" description="Disordered" evidence="1">
    <location>
        <begin position="1"/>
        <end position="21"/>
    </location>
</feature>
<name>A0A835K6C1_9ROSI</name>
<organism evidence="2 3">
    <name type="scientific">Salix dunnii</name>
    <dbReference type="NCBI Taxonomy" id="1413687"/>
    <lineage>
        <taxon>Eukaryota</taxon>
        <taxon>Viridiplantae</taxon>
        <taxon>Streptophyta</taxon>
        <taxon>Embryophyta</taxon>
        <taxon>Tracheophyta</taxon>
        <taxon>Spermatophyta</taxon>
        <taxon>Magnoliopsida</taxon>
        <taxon>eudicotyledons</taxon>
        <taxon>Gunneridae</taxon>
        <taxon>Pentapetalae</taxon>
        <taxon>rosids</taxon>
        <taxon>fabids</taxon>
        <taxon>Malpighiales</taxon>
        <taxon>Salicaceae</taxon>
        <taxon>Saliceae</taxon>
        <taxon>Salix</taxon>
    </lineage>
</organism>
<keyword evidence="3" id="KW-1185">Reference proteome</keyword>
<dbReference type="Proteomes" id="UP000657918">
    <property type="component" value="Unassembled WGS sequence"/>
</dbReference>
<dbReference type="OrthoDB" id="10486872at2759"/>
<protein>
    <submittedName>
        <fullName evidence="2">Uncharacterized protein</fullName>
    </submittedName>
</protein>
<dbReference type="EMBL" id="JADGMS010000005">
    <property type="protein sequence ID" value="KAF9681598.1"/>
    <property type="molecule type" value="Genomic_DNA"/>
</dbReference>
<sequence length="185" mass="21210">MEASRGEEKQQTELHRPPALGPHPLLVYFQGEHGQSQTHIREMQDMQIATCSHAWDITWTKHDLEPPIAEEVGVADTLECVVDGEDSSLRGGPCAHLKLDLEKKTWIRLRRNKNHAFFIGPFGQIVSYSVKTREFKETKSILLHQKFRVLYEYDISMESVRASLPCSNVEVYCRPQSILPPVKDK</sequence>
<proteinExistence type="predicted"/>
<comment type="caution">
    <text evidence="2">The sequence shown here is derived from an EMBL/GenBank/DDBJ whole genome shotgun (WGS) entry which is preliminary data.</text>
</comment>
<reference evidence="2 3" key="1">
    <citation type="submission" date="2020-10" db="EMBL/GenBank/DDBJ databases">
        <title>Plant Genome Project.</title>
        <authorList>
            <person name="Zhang R.-G."/>
        </authorList>
    </citation>
    <scope>NUCLEOTIDE SEQUENCE [LARGE SCALE GENOMIC DNA]</scope>
    <source>
        <strain evidence="2">FAFU-HL-1</strain>
        <tissue evidence="2">Leaf</tissue>
    </source>
</reference>
<evidence type="ECO:0000313" key="2">
    <source>
        <dbReference type="EMBL" id="KAF9681598.1"/>
    </source>
</evidence>
<evidence type="ECO:0000313" key="3">
    <source>
        <dbReference type="Proteomes" id="UP000657918"/>
    </source>
</evidence>
<evidence type="ECO:0000256" key="1">
    <source>
        <dbReference type="SAM" id="MobiDB-lite"/>
    </source>
</evidence>
<accession>A0A835K6C1</accession>
<gene>
    <name evidence="2" type="ORF">SADUNF_Sadunf05G0018500</name>
</gene>
<dbReference type="AlphaFoldDB" id="A0A835K6C1"/>